<dbReference type="GeneID" id="65884035"/>
<dbReference type="Gene3D" id="2.40.50.140">
    <property type="entry name" value="Nucleic acid-binding proteins"/>
    <property type="match status" value="1"/>
</dbReference>
<reference evidence="3 4" key="1">
    <citation type="submission" date="2020-04" db="EMBL/GenBank/DDBJ databases">
        <authorList>
            <consortium name="Genoscope - CEA"/>
            <person name="William W."/>
        </authorList>
    </citation>
    <scope>NUCLEOTIDE SEQUENCE [LARGE SCALE GENOMIC DNA]</scope>
    <source>
        <strain evidence="3 4">SG7</strain>
    </source>
</reference>
<evidence type="ECO:0000259" key="2">
    <source>
        <dbReference type="PROSITE" id="PS50926"/>
    </source>
</evidence>
<feature type="compositionally biased region" description="Basic residues" evidence="1">
    <location>
        <begin position="1"/>
        <end position="11"/>
    </location>
</feature>
<dbReference type="InterPro" id="IPR002792">
    <property type="entry name" value="TRAM_dom"/>
</dbReference>
<dbReference type="InterPro" id="IPR012340">
    <property type="entry name" value="NA-bd_OB-fold"/>
</dbReference>
<proteinExistence type="predicted"/>
<dbReference type="SUPFAM" id="SSF50249">
    <property type="entry name" value="Nucleic acid-binding proteins"/>
    <property type="match status" value="1"/>
</dbReference>
<dbReference type="KEGG" id="mesg:MLAUSG7_1242"/>
<feature type="domain" description="TRAM" evidence="2">
    <location>
        <begin position="23"/>
        <end position="80"/>
    </location>
</feature>
<feature type="region of interest" description="Disordered" evidence="1">
    <location>
        <begin position="1"/>
        <end position="21"/>
    </location>
</feature>
<dbReference type="AlphaFoldDB" id="A0A8D6PWT6"/>
<evidence type="ECO:0000313" key="3">
    <source>
        <dbReference type="EMBL" id="CAB3289473.1"/>
    </source>
</evidence>
<sequence length="80" mass="9009">MFNNKGRKNFRNNRNNEVRKNIPVKEGETYTVTIEDMGKGGDGIARVEGFVVFVPETQKGDTVKIKVTSVKSKFAFAEKI</sequence>
<evidence type="ECO:0000313" key="4">
    <source>
        <dbReference type="Proteomes" id="UP000679213"/>
    </source>
</evidence>
<dbReference type="Proteomes" id="UP000679213">
    <property type="component" value="Chromosome I"/>
</dbReference>
<organism evidence="3 4">
    <name type="scientific">Methanocaldococcus lauensis</name>
    <dbReference type="NCBI Taxonomy" id="2546128"/>
    <lineage>
        <taxon>Archaea</taxon>
        <taxon>Methanobacteriati</taxon>
        <taxon>Methanobacteriota</taxon>
        <taxon>Methanomada group</taxon>
        <taxon>Methanococci</taxon>
        <taxon>Methanococcales</taxon>
        <taxon>Methanocaldococcaceae</taxon>
        <taxon>Methanocaldococcus</taxon>
    </lineage>
</organism>
<keyword evidence="4" id="KW-1185">Reference proteome</keyword>
<dbReference type="Pfam" id="PF01938">
    <property type="entry name" value="TRAM"/>
    <property type="match status" value="1"/>
</dbReference>
<dbReference type="EMBL" id="LR792632">
    <property type="protein sequence ID" value="CAB3289473.1"/>
    <property type="molecule type" value="Genomic_DNA"/>
</dbReference>
<name>A0A8D6PWT6_9EURY</name>
<accession>A0A8D6PWT6</accession>
<dbReference type="RefSeq" id="WP_214399581.1">
    <property type="nucleotide sequence ID" value="NZ_LR792632.1"/>
</dbReference>
<evidence type="ECO:0000256" key="1">
    <source>
        <dbReference type="SAM" id="MobiDB-lite"/>
    </source>
</evidence>
<dbReference type="PROSITE" id="PS50926">
    <property type="entry name" value="TRAM"/>
    <property type="match status" value="1"/>
</dbReference>
<protein>
    <submittedName>
        <fullName evidence="3">Deoxyribonuclease/rho motif-related TRAM</fullName>
    </submittedName>
</protein>
<gene>
    <name evidence="3" type="ORF">MLAUSG7_1242</name>
</gene>